<sequence>MPVLRPPNSSSLFTFRAGEWAFQIYNDADVPLFVRGLSKFEPVTDPTMQDDSDIDSEGWKSELVTAQKLNINFEGLMKGEKSGGVVTPDPGAALLRAKGKDKGYDNIVKARYWRTDDLNEAFEHYFAVKWTDVGGSNEDLQKFTGTLSGRGKPTAIAKPQAPETATSILVNPTAISLDDSEVFQLQVEDNNGINRTAEASFVSGTPATATVSSSGLVTAVAAGTSTVTATLGALTDTCAVTVV</sequence>
<dbReference type="Proteomes" id="UP001609219">
    <property type="component" value="Unassembled WGS sequence"/>
</dbReference>
<feature type="domain" description="Surface layer protein bacterial Ig-like" evidence="1">
    <location>
        <begin position="198"/>
        <end position="242"/>
    </location>
</feature>
<dbReference type="SUPFAM" id="SSF49373">
    <property type="entry name" value="Invasin/intimin cell-adhesion fragments"/>
    <property type="match status" value="1"/>
</dbReference>
<dbReference type="NCBIfam" id="NF047353">
    <property type="entry name" value="tube_lmo2291"/>
    <property type="match status" value="1"/>
</dbReference>
<dbReference type="InterPro" id="IPR008964">
    <property type="entry name" value="Invasin/intimin_cell_adhesion"/>
</dbReference>
<dbReference type="Pfam" id="PF22359">
    <property type="entry name" value="Big-like"/>
    <property type="match status" value="1"/>
</dbReference>
<dbReference type="Gene3D" id="2.60.40.1080">
    <property type="match status" value="1"/>
</dbReference>
<dbReference type="InterPro" id="IPR054604">
    <property type="entry name" value="SbsC_Big-like"/>
</dbReference>
<protein>
    <submittedName>
        <fullName evidence="3">Phage tail tube protein</fullName>
    </submittedName>
</protein>
<organism evidence="3 4">
    <name type="scientific">Antrihabitans spumae</name>
    <dbReference type="NCBI Taxonomy" id="3373370"/>
    <lineage>
        <taxon>Bacteria</taxon>
        <taxon>Bacillati</taxon>
        <taxon>Actinomycetota</taxon>
        <taxon>Actinomycetes</taxon>
        <taxon>Mycobacteriales</taxon>
        <taxon>Nocardiaceae</taxon>
        <taxon>Antrihabitans</taxon>
    </lineage>
</organism>
<dbReference type="EMBL" id="JBIMSP010000012">
    <property type="protein sequence ID" value="MFH5242278.1"/>
    <property type="molecule type" value="Genomic_DNA"/>
</dbReference>
<evidence type="ECO:0000313" key="4">
    <source>
        <dbReference type="Proteomes" id="UP001609176"/>
    </source>
</evidence>
<name>A0ABW7KII4_9NOCA</name>
<comment type="caution">
    <text evidence="3">The sequence shown here is derived from an EMBL/GenBank/DDBJ whole genome shotgun (WGS) entry which is preliminary data.</text>
</comment>
<gene>
    <name evidence="3" type="ORF">ACHIPV_10325</name>
    <name evidence="2" type="ORF">ACHIRB_25440</name>
</gene>
<accession>A0ABW7KII4</accession>
<proteinExistence type="predicted"/>
<dbReference type="Proteomes" id="UP001609176">
    <property type="component" value="Unassembled WGS sequence"/>
</dbReference>
<evidence type="ECO:0000313" key="3">
    <source>
        <dbReference type="EMBL" id="MFH5242278.1"/>
    </source>
</evidence>
<dbReference type="RefSeq" id="WP_395124287.1">
    <property type="nucleotide sequence ID" value="NZ_JBIMSN010000126.1"/>
</dbReference>
<keyword evidence="5" id="KW-1185">Reference proteome</keyword>
<dbReference type="EMBL" id="JBIMSN010000126">
    <property type="protein sequence ID" value="MFH5231887.1"/>
    <property type="molecule type" value="Genomic_DNA"/>
</dbReference>
<reference evidence="4 5" key="1">
    <citation type="submission" date="2024-10" db="EMBL/GenBank/DDBJ databases">
        <authorList>
            <person name="Riesco R."/>
        </authorList>
    </citation>
    <scope>NUCLEOTIDE SEQUENCE [LARGE SCALE GENOMIC DNA]</scope>
    <source>
        <strain evidence="3 4">NCIMB 15448</strain>
        <strain evidence="2 5">NCIMB 15450</strain>
    </source>
</reference>
<evidence type="ECO:0000313" key="5">
    <source>
        <dbReference type="Proteomes" id="UP001609219"/>
    </source>
</evidence>
<evidence type="ECO:0000313" key="2">
    <source>
        <dbReference type="EMBL" id="MFH5231887.1"/>
    </source>
</evidence>
<evidence type="ECO:0000259" key="1">
    <source>
        <dbReference type="Pfam" id="PF22359"/>
    </source>
</evidence>